<protein>
    <submittedName>
        <fullName evidence="2">Uncharacterized protein</fullName>
    </submittedName>
</protein>
<feature type="transmembrane region" description="Helical" evidence="1">
    <location>
        <begin position="38"/>
        <end position="60"/>
    </location>
</feature>
<proteinExistence type="predicted"/>
<keyword evidence="1" id="KW-1133">Transmembrane helix</keyword>
<organism evidence="2 3">
    <name type="scientific">Xylanibacter rarus</name>
    <dbReference type="NCBI Taxonomy" id="1676614"/>
    <lineage>
        <taxon>Bacteria</taxon>
        <taxon>Pseudomonadati</taxon>
        <taxon>Bacteroidota</taxon>
        <taxon>Bacteroidia</taxon>
        <taxon>Bacteroidales</taxon>
        <taxon>Prevotellaceae</taxon>
        <taxon>Xylanibacter</taxon>
    </lineage>
</organism>
<keyword evidence="3" id="KW-1185">Reference proteome</keyword>
<name>A0A8E1QVQ8_9BACT</name>
<keyword evidence="1" id="KW-0472">Membrane</keyword>
<dbReference type="EMBL" id="LFQU01000037">
    <property type="protein sequence ID" value="KOO67270.1"/>
    <property type="molecule type" value="Genomic_DNA"/>
</dbReference>
<accession>A0A8E1QVQ8</accession>
<reference evidence="2 3" key="1">
    <citation type="submission" date="2015-06" db="EMBL/GenBank/DDBJ databases">
        <title>Prevotella sp. 109, sp. nov., a novel member of the family Prevotellaceae isolated from human faeces.</title>
        <authorList>
            <person name="Shkoporov A.N."/>
            <person name="Chaplin A.V."/>
            <person name="Kafarskaia L.I."/>
            <person name="Efimov B.A."/>
        </authorList>
    </citation>
    <scope>NUCLEOTIDE SEQUENCE [LARGE SCALE GENOMIC DNA]</scope>
    <source>
        <strain evidence="2 3">109</strain>
    </source>
</reference>
<sequence>MILLATTTFANVPADLCSAGKEYQDFQSAYFLFHQLAYAELLLAYAELRFIIINLLNFLLQRYNTAKVRNEIMCKMVSYSDLKLHKPLLISQFFRILAT</sequence>
<evidence type="ECO:0000313" key="2">
    <source>
        <dbReference type="EMBL" id="KOO67270.1"/>
    </source>
</evidence>
<dbReference type="Proteomes" id="UP000036951">
    <property type="component" value="Unassembled WGS sequence"/>
</dbReference>
<comment type="caution">
    <text evidence="2">The sequence shown here is derived from an EMBL/GenBank/DDBJ whole genome shotgun (WGS) entry which is preliminary data.</text>
</comment>
<gene>
    <name evidence="2" type="ORF">ACU52_13130</name>
</gene>
<evidence type="ECO:0000256" key="1">
    <source>
        <dbReference type="SAM" id="Phobius"/>
    </source>
</evidence>
<keyword evidence="1" id="KW-0812">Transmembrane</keyword>
<dbReference type="AlphaFoldDB" id="A0A8E1QVQ8"/>
<evidence type="ECO:0000313" key="3">
    <source>
        <dbReference type="Proteomes" id="UP000036951"/>
    </source>
</evidence>